<comment type="similarity">
    <text evidence="1">Belongs to the glycosyltransferase 25 family.</text>
</comment>
<evidence type="ECO:0000256" key="2">
    <source>
        <dbReference type="ARBA" id="ARBA00022676"/>
    </source>
</evidence>
<gene>
    <name evidence="5" type="ORF">T440DRAFT_438940</name>
</gene>
<keyword evidence="3" id="KW-0808">Transferase</keyword>
<evidence type="ECO:0000256" key="1">
    <source>
        <dbReference type="ARBA" id="ARBA00006721"/>
    </source>
</evidence>
<dbReference type="InterPro" id="IPR050757">
    <property type="entry name" value="Collagen_mod_GT25"/>
</dbReference>
<dbReference type="AlphaFoldDB" id="A0A6A7BP21"/>
<evidence type="ECO:0000313" key="6">
    <source>
        <dbReference type="Proteomes" id="UP000799423"/>
    </source>
</evidence>
<dbReference type="GO" id="GO:0016740">
    <property type="term" value="F:transferase activity"/>
    <property type="evidence" value="ECO:0007669"/>
    <property type="project" value="UniProtKB-KW"/>
</dbReference>
<reference evidence="5" key="1">
    <citation type="submission" date="2020-01" db="EMBL/GenBank/DDBJ databases">
        <authorList>
            <consortium name="DOE Joint Genome Institute"/>
            <person name="Haridas S."/>
            <person name="Albert R."/>
            <person name="Binder M."/>
            <person name="Bloem J."/>
            <person name="Labutti K."/>
            <person name="Salamov A."/>
            <person name="Andreopoulos B."/>
            <person name="Baker S.E."/>
            <person name="Barry K."/>
            <person name="Bills G."/>
            <person name="Bluhm B.H."/>
            <person name="Cannon C."/>
            <person name="Castanera R."/>
            <person name="Culley D.E."/>
            <person name="Daum C."/>
            <person name="Ezra D."/>
            <person name="Gonzalez J.B."/>
            <person name="Henrissat B."/>
            <person name="Kuo A."/>
            <person name="Liang C."/>
            <person name="Lipzen A."/>
            <person name="Lutzoni F."/>
            <person name="Magnuson J."/>
            <person name="Mondo S."/>
            <person name="Nolan M."/>
            <person name="Ohm R."/>
            <person name="Pangilinan J."/>
            <person name="Park H.-J."/>
            <person name="Ramirez L."/>
            <person name="Alfaro M."/>
            <person name="Sun H."/>
            <person name="Tritt A."/>
            <person name="Yoshinaga Y."/>
            <person name="Zwiers L.-H."/>
            <person name="Turgeon B.G."/>
            <person name="Goodwin S.B."/>
            <person name="Spatafora J.W."/>
            <person name="Crous P.W."/>
            <person name="Grigoriev I.V."/>
        </authorList>
    </citation>
    <scope>NUCLEOTIDE SEQUENCE</scope>
    <source>
        <strain evidence="5">IPT5</strain>
    </source>
</reference>
<evidence type="ECO:0000313" key="5">
    <source>
        <dbReference type="EMBL" id="KAF2856169.1"/>
    </source>
</evidence>
<name>A0A6A7BP21_9PLEO</name>
<dbReference type="CDD" id="cd06532">
    <property type="entry name" value="Glyco_transf_25"/>
    <property type="match status" value="1"/>
</dbReference>
<protein>
    <submittedName>
        <fullName evidence="5">Glycosyltransferase family 25 protein</fullName>
    </submittedName>
</protein>
<dbReference type="InterPro" id="IPR002654">
    <property type="entry name" value="Glyco_trans_25"/>
</dbReference>
<keyword evidence="6" id="KW-1185">Reference proteome</keyword>
<evidence type="ECO:0000259" key="4">
    <source>
        <dbReference type="Pfam" id="PF01755"/>
    </source>
</evidence>
<dbReference type="PANTHER" id="PTHR10730:SF53">
    <property type="entry name" value="GLYCOSYLTRANSFERASE 25 FAMILY MEMBER"/>
    <property type="match status" value="1"/>
</dbReference>
<dbReference type="EMBL" id="MU006289">
    <property type="protein sequence ID" value="KAF2856169.1"/>
    <property type="molecule type" value="Genomic_DNA"/>
</dbReference>
<organism evidence="5 6">
    <name type="scientific">Plenodomus tracheiphilus IPT5</name>
    <dbReference type="NCBI Taxonomy" id="1408161"/>
    <lineage>
        <taxon>Eukaryota</taxon>
        <taxon>Fungi</taxon>
        <taxon>Dikarya</taxon>
        <taxon>Ascomycota</taxon>
        <taxon>Pezizomycotina</taxon>
        <taxon>Dothideomycetes</taxon>
        <taxon>Pleosporomycetidae</taxon>
        <taxon>Pleosporales</taxon>
        <taxon>Pleosporineae</taxon>
        <taxon>Leptosphaeriaceae</taxon>
        <taxon>Plenodomus</taxon>
    </lineage>
</organism>
<proteinExistence type="inferred from homology"/>
<dbReference type="Pfam" id="PF01755">
    <property type="entry name" value="Glyco_transf_25"/>
    <property type="match status" value="1"/>
</dbReference>
<keyword evidence="2" id="KW-0328">Glycosyltransferase</keyword>
<dbReference type="PANTHER" id="PTHR10730">
    <property type="entry name" value="PROCOLLAGEN-LYSINE,2-OXOGLUTARATE 5-DIOXYGENASE/GLYCOSYLTRANSFERASE 25 FAMILY MEMBER"/>
    <property type="match status" value="1"/>
</dbReference>
<accession>A0A6A7BP21</accession>
<sequence length="474" mass="52691">MRRISIDTLGVIASQRSATFDTVNTKRSWFGSRPRLLTTCLFFGALWLWLRLPGPHNLIPQDSFEYLEDESLQDIKNETLGFQKILVLNLPFRTDRRDAISLSAALSNIKLEFIDGVTGDSIHRKAYPPPDENIKLLPGIRGSWRTHMNALQRVVEQNLTTALILEDDVDWDIRVRQNLQRFALASHILSNQPHHRRLSPALTKHLQHTPNSETEETAYKIINTSNLPQTLPFLPLSSLPITNHPHNTINNPSSPYANPSTWDILWLGHCGTGMPRPPYNPSTPPPPSSPQNLILTHSPDPTVPLPKHLKAHPFQDTPDALATTFTPQTRIYHRATGGTLCTVAYAVSQRGARRLLHQFGVKGWNGIFDAELGRWCAGFDPDMGGRVAKSSGGGGSGSGQDRVCITTQPPIFAHHHPVKGESDIGGLGGGYARGYETKYLRYSVRMNLEGLVQGVGERAMVDQWPDDDGMEDKS</sequence>
<dbReference type="Proteomes" id="UP000799423">
    <property type="component" value="Unassembled WGS sequence"/>
</dbReference>
<dbReference type="OrthoDB" id="47375at2759"/>
<feature type="domain" description="Glycosyl transferase family 25" evidence="4">
    <location>
        <begin position="83"/>
        <end position="185"/>
    </location>
</feature>
<evidence type="ECO:0000256" key="3">
    <source>
        <dbReference type="ARBA" id="ARBA00022679"/>
    </source>
</evidence>